<keyword evidence="3" id="KW-1185">Reference proteome</keyword>
<dbReference type="EMBL" id="BMAO01001785">
    <property type="protein sequence ID" value="GFQ75830.1"/>
    <property type="molecule type" value="Genomic_DNA"/>
</dbReference>
<evidence type="ECO:0000256" key="1">
    <source>
        <dbReference type="SAM" id="MobiDB-lite"/>
    </source>
</evidence>
<feature type="region of interest" description="Disordered" evidence="1">
    <location>
        <begin position="41"/>
        <end position="143"/>
    </location>
</feature>
<proteinExistence type="predicted"/>
<dbReference type="GO" id="GO:0005634">
    <property type="term" value="C:nucleus"/>
    <property type="evidence" value="ECO:0007669"/>
    <property type="project" value="TreeGrafter"/>
</dbReference>
<dbReference type="AlphaFoldDB" id="A0A8X6KH09"/>
<dbReference type="PANTHER" id="PTHR23186:SF4">
    <property type="entry name" value="GH22790P"/>
    <property type="match status" value="1"/>
</dbReference>
<dbReference type="GO" id="GO:0048513">
    <property type="term" value="P:animal organ development"/>
    <property type="evidence" value="ECO:0007669"/>
    <property type="project" value="TreeGrafter"/>
</dbReference>
<feature type="compositionally biased region" description="Basic and acidic residues" evidence="1">
    <location>
        <begin position="108"/>
        <end position="117"/>
    </location>
</feature>
<feature type="compositionally biased region" description="Polar residues" evidence="1">
    <location>
        <begin position="90"/>
        <end position="107"/>
    </location>
</feature>
<protein>
    <submittedName>
        <fullName evidence="2">Uncharacterized protein</fullName>
    </submittedName>
</protein>
<feature type="compositionally biased region" description="Polar residues" evidence="1">
    <location>
        <begin position="124"/>
        <end position="135"/>
    </location>
</feature>
<evidence type="ECO:0000313" key="3">
    <source>
        <dbReference type="Proteomes" id="UP000887116"/>
    </source>
</evidence>
<dbReference type="Proteomes" id="UP000887116">
    <property type="component" value="Unassembled WGS sequence"/>
</dbReference>
<organism evidence="2 3">
    <name type="scientific">Trichonephila clavata</name>
    <name type="common">Joro spider</name>
    <name type="synonym">Nephila clavata</name>
    <dbReference type="NCBI Taxonomy" id="2740835"/>
    <lineage>
        <taxon>Eukaryota</taxon>
        <taxon>Metazoa</taxon>
        <taxon>Ecdysozoa</taxon>
        <taxon>Arthropoda</taxon>
        <taxon>Chelicerata</taxon>
        <taxon>Arachnida</taxon>
        <taxon>Araneae</taxon>
        <taxon>Araneomorphae</taxon>
        <taxon>Entelegynae</taxon>
        <taxon>Araneoidea</taxon>
        <taxon>Nephilidae</taxon>
        <taxon>Trichonephila</taxon>
    </lineage>
</organism>
<dbReference type="InterPro" id="IPR026092">
    <property type="entry name" value="RAI2/SOBP"/>
</dbReference>
<reference evidence="2" key="1">
    <citation type="submission" date="2020-07" db="EMBL/GenBank/DDBJ databases">
        <title>Multicomponent nature underlies the extraordinary mechanical properties of spider dragline silk.</title>
        <authorList>
            <person name="Kono N."/>
            <person name="Nakamura H."/>
            <person name="Mori M."/>
            <person name="Yoshida Y."/>
            <person name="Ohtoshi R."/>
            <person name="Malay A.D."/>
            <person name="Moran D.A.P."/>
            <person name="Tomita M."/>
            <person name="Numata K."/>
            <person name="Arakawa K."/>
        </authorList>
    </citation>
    <scope>NUCLEOTIDE SEQUENCE</scope>
</reference>
<sequence>MFPFLRNASTQQSPNSFLQPNTMMLPYPIFVPLPVPIPVPIPLSSSIAKDKKQSTKDVSHRSVHEDLDQGDNSDSLNVDSEPESKKDSNSMKSNYSENESNDVISENSPKKERHSSPAERSSYAVVNNDSHSNRLILTRNKPR</sequence>
<feature type="compositionally biased region" description="Basic and acidic residues" evidence="1">
    <location>
        <begin position="48"/>
        <end position="67"/>
    </location>
</feature>
<name>A0A8X6KH09_TRICU</name>
<evidence type="ECO:0000313" key="2">
    <source>
        <dbReference type="EMBL" id="GFQ75830.1"/>
    </source>
</evidence>
<gene>
    <name evidence="2" type="ORF">TNCT_711251</name>
</gene>
<accession>A0A8X6KH09</accession>
<dbReference type="PANTHER" id="PTHR23186">
    <property type="entry name" value="RETINOIC ACID-INDUCED PROTEIN 2"/>
    <property type="match status" value="1"/>
</dbReference>
<comment type="caution">
    <text evidence="2">The sequence shown here is derived from an EMBL/GenBank/DDBJ whole genome shotgun (WGS) entry which is preliminary data.</text>
</comment>